<reference evidence="1" key="1">
    <citation type="submission" date="2021-02" db="EMBL/GenBank/DDBJ databases">
        <authorList>
            <person name="Nowell W R."/>
        </authorList>
    </citation>
    <scope>NUCLEOTIDE SEQUENCE</scope>
</reference>
<evidence type="ECO:0000313" key="2">
    <source>
        <dbReference type="Proteomes" id="UP000663842"/>
    </source>
</evidence>
<sequence length="91" mass="9996">MYYGGLVDGALGDVRDRSGKEHANLSRWLVQDCPAATRNQTKEIVPSIPECVGDDTDEQEFCENFVQQGTKSGLSLRLLVTKAIAVRKDAL</sequence>
<evidence type="ECO:0000313" key="1">
    <source>
        <dbReference type="EMBL" id="CAF4368480.1"/>
    </source>
</evidence>
<protein>
    <submittedName>
        <fullName evidence="1">Uncharacterized protein</fullName>
    </submittedName>
</protein>
<dbReference type="EMBL" id="CAJOBF010018281">
    <property type="protein sequence ID" value="CAF4368480.1"/>
    <property type="molecule type" value="Genomic_DNA"/>
</dbReference>
<name>A0A820M9H3_9BILA</name>
<dbReference type="AlphaFoldDB" id="A0A820M9H3"/>
<proteinExistence type="predicted"/>
<accession>A0A820M9H3</accession>
<organism evidence="1 2">
    <name type="scientific">Rotaria magnacalcarata</name>
    <dbReference type="NCBI Taxonomy" id="392030"/>
    <lineage>
        <taxon>Eukaryota</taxon>
        <taxon>Metazoa</taxon>
        <taxon>Spiralia</taxon>
        <taxon>Gnathifera</taxon>
        <taxon>Rotifera</taxon>
        <taxon>Eurotatoria</taxon>
        <taxon>Bdelloidea</taxon>
        <taxon>Philodinida</taxon>
        <taxon>Philodinidae</taxon>
        <taxon>Rotaria</taxon>
    </lineage>
</organism>
<dbReference type="Proteomes" id="UP000663842">
    <property type="component" value="Unassembled WGS sequence"/>
</dbReference>
<gene>
    <name evidence="1" type="ORF">UXM345_LOCUS36855</name>
</gene>
<comment type="caution">
    <text evidence="1">The sequence shown here is derived from an EMBL/GenBank/DDBJ whole genome shotgun (WGS) entry which is preliminary data.</text>
</comment>